<dbReference type="PANTHER" id="PTHR13773:SF8">
    <property type="entry name" value="PHOSPHATIDATE CYTIDYLYLTRANSFERASE, PHOTORECEPTOR-SPECIFIC"/>
    <property type="match status" value="1"/>
</dbReference>
<dbReference type="GO" id="GO:0016024">
    <property type="term" value="P:CDP-diacylglycerol biosynthetic process"/>
    <property type="evidence" value="ECO:0007669"/>
    <property type="project" value="UniProtKB-UniRule"/>
</dbReference>
<evidence type="ECO:0000256" key="11">
    <source>
        <dbReference type="ARBA" id="ARBA00022989"/>
    </source>
</evidence>
<comment type="pathway">
    <text evidence="3 16 17">Phospholipid metabolism; CDP-diacylglycerol biosynthesis; CDP-diacylglycerol from sn-glycerol 3-phosphate: step 3/3.</text>
</comment>
<feature type="transmembrane region" description="Helical" evidence="16">
    <location>
        <begin position="69"/>
        <end position="89"/>
    </location>
</feature>
<feature type="transmembrane region" description="Helical" evidence="16">
    <location>
        <begin position="168"/>
        <end position="187"/>
    </location>
</feature>
<keyword evidence="14 16" id="KW-0594">Phospholipid biosynthesis</keyword>
<comment type="catalytic activity">
    <reaction evidence="1 16 17">
        <text>a 1,2-diacyl-sn-glycero-3-phosphate + CTP + H(+) = a CDP-1,2-diacyl-sn-glycerol + diphosphate</text>
        <dbReference type="Rhea" id="RHEA:16229"/>
        <dbReference type="ChEBI" id="CHEBI:15378"/>
        <dbReference type="ChEBI" id="CHEBI:33019"/>
        <dbReference type="ChEBI" id="CHEBI:37563"/>
        <dbReference type="ChEBI" id="CHEBI:58332"/>
        <dbReference type="ChEBI" id="CHEBI:58608"/>
        <dbReference type="EC" id="2.7.7.41"/>
    </reaction>
</comment>
<feature type="transmembrane region" description="Helical" evidence="16">
    <location>
        <begin position="221"/>
        <end position="247"/>
    </location>
</feature>
<proteinExistence type="inferred from homology"/>
<keyword evidence="9 16" id="KW-0812">Transmembrane</keyword>
<feature type="transmembrane region" description="Helical" evidence="16">
    <location>
        <begin position="259"/>
        <end position="281"/>
    </location>
</feature>
<dbReference type="EC" id="2.7.7.41" evidence="6 16"/>
<dbReference type="EMBL" id="CADCXU010025639">
    <property type="protein sequence ID" value="CAB0012782.1"/>
    <property type="molecule type" value="Genomic_DNA"/>
</dbReference>
<dbReference type="InterPro" id="IPR016720">
    <property type="entry name" value="PC_Trfase_euk"/>
</dbReference>
<keyword evidence="8 16" id="KW-0808">Transferase</keyword>
<evidence type="ECO:0000256" key="3">
    <source>
        <dbReference type="ARBA" id="ARBA00005119"/>
    </source>
</evidence>
<reference evidence="18 19" key="1">
    <citation type="submission" date="2020-02" db="EMBL/GenBank/DDBJ databases">
        <authorList>
            <person name="Ferguson B K."/>
        </authorList>
    </citation>
    <scope>NUCLEOTIDE SEQUENCE [LARGE SCALE GENOMIC DNA]</scope>
</reference>
<evidence type="ECO:0000256" key="9">
    <source>
        <dbReference type="ARBA" id="ARBA00022692"/>
    </source>
</evidence>
<comment type="subcellular location">
    <subcellularLocation>
        <location evidence="2">Membrane</location>
        <topology evidence="2">Multi-pass membrane protein</topology>
    </subcellularLocation>
</comment>
<dbReference type="GO" id="GO:0005789">
    <property type="term" value="C:endoplasmic reticulum membrane"/>
    <property type="evidence" value="ECO:0007669"/>
    <property type="project" value="TreeGrafter"/>
</dbReference>
<evidence type="ECO:0000256" key="14">
    <source>
        <dbReference type="ARBA" id="ARBA00023209"/>
    </source>
</evidence>
<evidence type="ECO:0000256" key="10">
    <source>
        <dbReference type="ARBA" id="ARBA00022695"/>
    </source>
</evidence>
<evidence type="ECO:0000256" key="8">
    <source>
        <dbReference type="ARBA" id="ARBA00022679"/>
    </source>
</evidence>
<evidence type="ECO:0000256" key="15">
    <source>
        <dbReference type="ARBA" id="ARBA00023264"/>
    </source>
</evidence>
<sequence length="445" mass="50907">MDELRRRNVDQSTDDKGSKSEGESDPKEDIDSEEDTKIDTTPVVASGTNKSPEVLGSALSGLPERWRNWTIRGIFTLVMIGIFGLIIYWGPLALMITTLLVQVKCFEEIINIGYAVYRIHGLPWFRSLSWYFLITSNYFFYGESLVDYFGVAINRTDFLKVLVTYHRFISFCLYIVGFVWFVLSLVNKYYMKQFSLFAWTHVSLLIVVTQSYLIIQNIFQGLIWFIIPVSMIVCNDVWAYLFGFFFGKTPLIKLSPKKTWEGFIGGGFATVIFGLIASYVLCRYQYFVCPIEYSETLGRMTMECDPSPLFRLQEYTLPSSIGSVASLFGFEKTINMYPFMLHSLSMSLFSSIIGPFGGFFASGFKRAFKIKDFGDVIPGHGGIMDRFDCQYLMATFVNVYISSFIQTSSPQKILQQVLNLKPEQQLSLYYMLKEALVNQGILAQH</sequence>
<dbReference type="PIRSF" id="PIRSF018269">
    <property type="entry name" value="PC_trans_euk"/>
    <property type="match status" value="1"/>
</dbReference>
<feature type="transmembrane region" description="Helical" evidence="16">
    <location>
        <begin position="194"/>
        <end position="215"/>
    </location>
</feature>
<evidence type="ECO:0000256" key="5">
    <source>
        <dbReference type="ARBA" id="ARBA00010185"/>
    </source>
</evidence>
<comment type="pathway">
    <text evidence="4">Lipid metabolism.</text>
</comment>
<gene>
    <name evidence="18" type="ORF">NTEN_LOCUS17476</name>
</gene>
<evidence type="ECO:0000256" key="13">
    <source>
        <dbReference type="ARBA" id="ARBA00023136"/>
    </source>
</evidence>
<keyword evidence="12 16" id="KW-0443">Lipid metabolism</keyword>
<keyword evidence="19" id="KW-1185">Reference proteome</keyword>
<organism evidence="18 19">
    <name type="scientific">Nesidiocoris tenuis</name>
    <dbReference type="NCBI Taxonomy" id="355587"/>
    <lineage>
        <taxon>Eukaryota</taxon>
        <taxon>Metazoa</taxon>
        <taxon>Ecdysozoa</taxon>
        <taxon>Arthropoda</taxon>
        <taxon>Hexapoda</taxon>
        <taxon>Insecta</taxon>
        <taxon>Pterygota</taxon>
        <taxon>Neoptera</taxon>
        <taxon>Paraneoptera</taxon>
        <taxon>Hemiptera</taxon>
        <taxon>Heteroptera</taxon>
        <taxon>Panheteroptera</taxon>
        <taxon>Cimicomorpha</taxon>
        <taxon>Miridae</taxon>
        <taxon>Dicyphina</taxon>
        <taxon>Nesidiocoris</taxon>
    </lineage>
</organism>
<evidence type="ECO:0000256" key="12">
    <source>
        <dbReference type="ARBA" id="ARBA00023098"/>
    </source>
</evidence>
<dbReference type="UniPathway" id="UPA00557">
    <property type="reaction ID" value="UER00614"/>
</dbReference>
<evidence type="ECO:0000256" key="1">
    <source>
        <dbReference type="ARBA" id="ARBA00001698"/>
    </source>
</evidence>
<dbReference type="InterPro" id="IPR000374">
    <property type="entry name" value="PC_trans"/>
</dbReference>
<feature type="transmembrane region" description="Helical" evidence="16">
    <location>
        <begin position="124"/>
        <end position="141"/>
    </location>
</feature>
<keyword evidence="15 16" id="KW-1208">Phospholipid metabolism</keyword>
<evidence type="ECO:0000256" key="7">
    <source>
        <dbReference type="ARBA" id="ARBA00022516"/>
    </source>
</evidence>
<dbReference type="PANTHER" id="PTHR13773">
    <property type="entry name" value="PHOSPHATIDATE CYTIDYLYLTRANSFERASE"/>
    <property type="match status" value="1"/>
</dbReference>
<protein>
    <recommendedName>
        <fullName evidence="6 16">Phosphatidate cytidylyltransferase</fullName>
        <ecNumber evidence="6 16">2.7.7.41</ecNumber>
    </recommendedName>
</protein>
<dbReference type="GO" id="GO:0004605">
    <property type="term" value="F:phosphatidate cytidylyltransferase activity"/>
    <property type="evidence" value="ECO:0007669"/>
    <property type="project" value="UniProtKB-UniRule"/>
</dbReference>
<evidence type="ECO:0000313" key="19">
    <source>
        <dbReference type="Proteomes" id="UP000479000"/>
    </source>
</evidence>
<evidence type="ECO:0000256" key="2">
    <source>
        <dbReference type="ARBA" id="ARBA00004141"/>
    </source>
</evidence>
<keyword evidence="11 16" id="KW-1133">Transmembrane helix</keyword>
<dbReference type="Proteomes" id="UP000479000">
    <property type="component" value="Unassembled WGS sequence"/>
</dbReference>
<evidence type="ECO:0000313" key="18">
    <source>
        <dbReference type="EMBL" id="CAB0012782.1"/>
    </source>
</evidence>
<feature type="transmembrane region" description="Helical" evidence="16">
    <location>
        <begin position="339"/>
        <end position="361"/>
    </location>
</feature>
<name>A0A6H5HG88_9HEMI</name>
<dbReference type="OrthoDB" id="10260889at2759"/>
<dbReference type="AlphaFoldDB" id="A0A6H5HG88"/>
<dbReference type="PROSITE" id="PS01315">
    <property type="entry name" value="CDS"/>
    <property type="match status" value="1"/>
</dbReference>
<keyword evidence="10 16" id="KW-0548">Nucleotidyltransferase</keyword>
<comment type="similarity">
    <text evidence="5 16 17">Belongs to the CDS family.</text>
</comment>
<evidence type="ECO:0000256" key="17">
    <source>
        <dbReference type="RuleBase" id="RU003938"/>
    </source>
</evidence>
<keyword evidence="7 16" id="KW-0444">Lipid biosynthesis</keyword>
<dbReference type="Pfam" id="PF01148">
    <property type="entry name" value="CTP_transf_1"/>
    <property type="match status" value="1"/>
</dbReference>
<keyword evidence="13 16" id="KW-0472">Membrane</keyword>
<evidence type="ECO:0000256" key="6">
    <source>
        <dbReference type="ARBA" id="ARBA00012487"/>
    </source>
</evidence>
<accession>A0A6H5HG88</accession>
<evidence type="ECO:0000256" key="16">
    <source>
        <dbReference type="PIRNR" id="PIRNR018269"/>
    </source>
</evidence>
<evidence type="ECO:0000256" key="4">
    <source>
        <dbReference type="ARBA" id="ARBA00005189"/>
    </source>
</evidence>